<dbReference type="OrthoDB" id="2347523at2759"/>
<dbReference type="Gene3D" id="3.80.10.10">
    <property type="entry name" value="Ribonuclease Inhibitor"/>
    <property type="match status" value="2"/>
</dbReference>
<evidence type="ECO:0000259" key="1">
    <source>
        <dbReference type="Pfam" id="PF12937"/>
    </source>
</evidence>
<dbReference type="InterPro" id="IPR032675">
    <property type="entry name" value="LRR_dom_sf"/>
</dbReference>
<feature type="domain" description="F-box" evidence="1">
    <location>
        <begin position="4"/>
        <end position="41"/>
    </location>
</feature>
<evidence type="ECO:0000313" key="2">
    <source>
        <dbReference type="EMBL" id="KAG0015118.1"/>
    </source>
</evidence>
<dbReference type="InterPro" id="IPR036047">
    <property type="entry name" value="F-box-like_dom_sf"/>
</dbReference>
<comment type="caution">
    <text evidence="2">The sequence shown here is derived from an EMBL/GenBank/DDBJ whole genome shotgun (WGS) entry which is preliminary data.</text>
</comment>
<organism evidence="2 3">
    <name type="scientific">Entomortierella chlamydospora</name>
    <dbReference type="NCBI Taxonomy" id="101097"/>
    <lineage>
        <taxon>Eukaryota</taxon>
        <taxon>Fungi</taxon>
        <taxon>Fungi incertae sedis</taxon>
        <taxon>Mucoromycota</taxon>
        <taxon>Mortierellomycotina</taxon>
        <taxon>Mortierellomycetes</taxon>
        <taxon>Mortierellales</taxon>
        <taxon>Mortierellaceae</taxon>
        <taxon>Entomortierella</taxon>
    </lineage>
</organism>
<name>A0A9P6T0M9_9FUNG</name>
<accession>A0A9P6T0M9</accession>
<dbReference type="Pfam" id="PF12937">
    <property type="entry name" value="F-box-like"/>
    <property type="match status" value="1"/>
</dbReference>
<keyword evidence="3" id="KW-1185">Reference proteome</keyword>
<evidence type="ECO:0000313" key="3">
    <source>
        <dbReference type="Proteomes" id="UP000703661"/>
    </source>
</evidence>
<sequence>MDLPEIRLYVAQYLDSAQLAKAATVCKAWNTSFTPELYRKVKWSTGRLTLQSEKMQTAFQGKADFVRDMSLTYKRKPKGAASLDTFTHLENIDIFFDTYDEACWESLRRFLRQNQRIVTVKMTFGQEGDTPTQILRTLGAYCPKLKSIQVWSGSLDQKDIELFFSATCNRLERFSMGGTYLDTGFFPRKREATDWQLPKQLPKLEHLYLESSLPTLQQIALVGRCPRLKEFHWYLSEELLTDKRNAFPVSQFSKILATKCPLVEGLSLERCLLSDQDCASIVESCQTGISKVSFYQTKFGPLSLKPLLERHSNSLTLLNLVDCLAVTSAMTQQILVSCPNLETFHSTILNAQDVLGVGEGDGEDLEQIQPQNWACTSIRVLTIFITGFMSKPFHWRSLVFQQLARLESLEELDITPQDGIIQLIPRKSISNLRVNDYLDLRLESGLDKLSSLKRLRKLTLHNLNQMMQEKDVLWMVEAWPMLKAVYGDLHHSFHVMTALERILNNHNIETREKMTWFDDVFEPLRMVE</sequence>
<dbReference type="SUPFAM" id="SSF52047">
    <property type="entry name" value="RNI-like"/>
    <property type="match status" value="1"/>
</dbReference>
<protein>
    <recommendedName>
        <fullName evidence="1">F-box domain-containing protein</fullName>
    </recommendedName>
</protein>
<dbReference type="AlphaFoldDB" id="A0A9P6T0M9"/>
<reference evidence="2" key="1">
    <citation type="journal article" date="2020" name="Fungal Divers.">
        <title>Resolving the Mortierellaceae phylogeny through synthesis of multi-gene phylogenetics and phylogenomics.</title>
        <authorList>
            <person name="Vandepol N."/>
            <person name="Liber J."/>
            <person name="Desiro A."/>
            <person name="Na H."/>
            <person name="Kennedy M."/>
            <person name="Barry K."/>
            <person name="Grigoriev I.V."/>
            <person name="Miller A.N."/>
            <person name="O'Donnell K."/>
            <person name="Stajich J.E."/>
            <person name="Bonito G."/>
        </authorList>
    </citation>
    <scope>NUCLEOTIDE SEQUENCE</scope>
    <source>
        <strain evidence="2">NRRL 2769</strain>
    </source>
</reference>
<gene>
    <name evidence="2" type="ORF">BGZ80_010036</name>
</gene>
<dbReference type="Proteomes" id="UP000703661">
    <property type="component" value="Unassembled WGS sequence"/>
</dbReference>
<dbReference type="SUPFAM" id="SSF81383">
    <property type="entry name" value="F-box domain"/>
    <property type="match status" value="1"/>
</dbReference>
<dbReference type="CDD" id="cd09917">
    <property type="entry name" value="F-box_SF"/>
    <property type="match status" value="1"/>
</dbReference>
<proteinExistence type="predicted"/>
<dbReference type="InterPro" id="IPR001810">
    <property type="entry name" value="F-box_dom"/>
</dbReference>
<dbReference type="EMBL" id="JAAAID010000658">
    <property type="protein sequence ID" value="KAG0015118.1"/>
    <property type="molecule type" value="Genomic_DNA"/>
</dbReference>